<dbReference type="EMBL" id="LK028559">
    <property type="protein sequence ID" value="CDR30171.1"/>
    <property type="molecule type" value="Genomic_DNA"/>
</dbReference>
<name>A0A061AF77_9MOLU</name>
<dbReference type="RefSeq" id="WP_045748762.1">
    <property type="nucleotide sequence ID" value="NZ_FUZK01000002.1"/>
</dbReference>
<dbReference type="InterPro" id="IPR013525">
    <property type="entry name" value="ABC2_TM"/>
</dbReference>
<feature type="transmembrane region" description="Helical" evidence="5">
    <location>
        <begin position="108"/>
        <end position="135"/>
    </location>
</feature>
<dbReference type="STRING" id="35623.Aocu_00980"/>
<keyword evidence="3 5" id="KW-1133">Transmembrane helix</keyword>
<evidence type="ECO:0000256" key="2">
    <source>
        <dbReference type="ARBA" id="ARBA00022692"/>
    </source>
</evidence>
<evidence type="ECO:0000256" key="5">
    <source>
        <dbReference type="SAM" id="Phobius"/>
    </source>
</evidence>
<accession>A0A061AF77</accession>
<sequence length="302" mass="33894">MYETFELTKRNIKVYLRDKAAVFFSFLSVIILLGLYILFLGNNFKPNQLVGILTEQELNFLVYSQLLPGIMIINAVSIPLGNLGNIINDFEYRKLDGFLVAPVKRGKVILSYYLSSFLITVVISIFMIIVAYVAIGLYTGIFFDIDVILLSILYVTLFAFVSTAIMIFVTSFIKSVNAFGAFSGVFGTVVGFISGIYMPLFILPSFIKGIASLVPFTHMTIMLKQVMMKQAFLMLDVKLQPLMTEAEYQSFLTNYQEAVGYSSLDIFGLDVPFWLIAIVMGIISVVCLVLSTYRLSNRIAKK</sequence>
<feature type="transmembrane region" description="Helical" evidence="5">
    <location>
        <begin position="60"/>
        <end position="87"/>
    </location>
</feature>
<dbReference type="KEGG" id="aoc:Aocu_00980"/>
<dbReference type="PANTHER" id="PTHR43229">
    <property type="entry name" value="NODULATION PROTEIN J"/>
    <property type="match status" value="1"/>
</dbReference>
<dbReference type="Pfam" id="PF12698">
    <property type="entry name" value="ABC2_membrane_3"/>
    <property type="match status" value="1"/>
</dbReference>
<feature type="transmembrane region" description="Helical" evidence="5">
    <location>
        <begin position="20"/>
        <end position="40"/>
    </location>
</feature>
<dbReference type="InterPro" id="IPR047817">
    <property type="entry name" value="ABC2_TM_bact-type"/>
</dbReference>
<dbReference type="InterPro" id="IPR051784">
    <property type="entry name" value="Nod_factor_ABC_transporter"/>
</dbReference>
<evidence type="ECO:0000256" key="4">
    <source>
        <dbReference type="ARBA" id="ARBA00023136"/>
    </source>
</evidence>
<feature type="transmembrane region" description="Helical" evidence="5">
    <location>
        <begin position="147"/>
        <end position="173"/>
    </location>
</feature>
<protein>
    <submittedName>
        <fullName evidence="7">Doxorubicin resistance ABC transporter, permease protein</fullName>
    </submittedName>
</protein>
<keyword evidence="4 5" id="KW-0472">Membrane</keyword>
<keyword evidence="2 5" id="KW-0812">Transmembrane</keyword>
<dbReference type="HOGENOM" id="CLU_079551_1_0_14"/>
<dbReference type="GO" id="GO:0140359">
    <property type="term" value="F:ABC-type transporter activity"/>
    <property type="evidence" value="ECO:0007669"/>
    <property type="project" value="InterPro"/>
</dbReference>
<evidence type="ECO:0000256" key="3">
    <source>
        <dbReference type="ARBA" id="ARBA00022989"/>
    </source>
</evidence>
<dbReference type="Proteomes" id="UP000032434">
    <property type="component" value="Chromosome 1"/>
</dbReference>
<reference evidence="8" key="1">
    <citation type="submission" date="2014-05" db="EMBL/GenBank/DDBJ databases">
        <authorList>
            <person name="Kube M."/>
        </authorList>
    </citation>
    <scope>NUCLEOTIDE SEQUENCE [LARGE SCALE GENOMIC DNA]</scope>
</reference>
<proteinExistence type="predicted"/>
<dbReference type="GO" id="GO:0016020">
    <property type="term" value="C:membrane"/>
    <property type="evidence" value="ECO:0007669"/>
    <property type="project" value="UniProtKB-SubCell"/>
</dbReference>
<dbReference type="PATRIC" id="fig|35623.3.peg.97"/>
<feature type="transmembrane region" description="Helical" evidence="5">
    <location>
        <begin position="185"/>
        <end position="207"/>
    </location>
</feature>
<dbReference type="AlphaFoldDB" id="A0A061AF77"/>
<gene>
    <name evidence="7" type="primary">drrB</name>
    <name evidence="7" type="ORF">Aocu_00980</name>
</gene>
<feature type="transmembrane region" description="Helical" evidence="5">
    <location>
        <begin position="271"/>
        <end position="293"/>
    </location>
</feature>
<feature type="domain" description="ABC transmembrane type-2" evidence="6">
    <location>
        <begin position="20"/>
        <end position="258"/>
    </location>
</feature>
<keyword evidence="8" id="KW-1185">Reference proteome</keyword>
<evidence type="ECO:0000256" key="1">
    <source>
        <dbReference type="ARBA" id="ARBA00004141"/>
    </source>
</evidence>
<evidence type="ECO:0000313" key="7">
    <source>
        <dbReference type="EMBL" id="CDR30171.1"/>
    </source>
</evidence>
<evidence type="ECO:0000259" key="6">
    <source>
        <dbReference type="PROSITE" id="PS51012"/>
    </source>
</evidence>
<dbReference type="InParanoid" id="A0A061AF77"/>
<evidence type="ECO:0000313" key="8">
    <source>
        <dbReference type="Proteomes" id="UP000032434"/>
    </source>
</evidence>
<dbReference type="PROSITE" id="PS51012">
    <property type="entry name" value="ABC_TM2"/>
    <property type="match status" value="1"/>
</dbReference>
<dbReference type="PANTHER" id="PTHR43229:SF2">
    <property type="entry name" value="NODULATION PROTEIN J"/>
    <property type="match status" value="1"/>
</dbReference>
<comment type="subcellular location">
    <subcellularLocation>
        <location evidence="1">Membrane</location>
        <topology evidence="1">Multi-pass membrane protein</topology>
    </subcellularLocation>
</comment>
<organism evidence="7 8">
    <name type="scientific">Acholeplasma oculi</name>
    <dbReference type="NCBI Taxonomy" id="35623"/>
    <lineage>
        <taxon>Bacteria</taxon>
        <taxon>Bacillati</taxon>
        <taxon>Mycoplasmatota</taxon>
        <taxon>Mollicutes</taxon>
        <taxon>Acholeplasmatales</taxon>
        <taxon>Acholeplasmataceae</taxon>
        <taxon>Acholeplasma</taxon>
    </lineage>
</organism>
<dbReference type="OrthoDB" id="384447at2"/>